<proteinExistence type="inferred from homology"/>
<dbReference type="GO" id="GO:0042393">
    <property type="term" value="F:histone binding"/>
    <property type="evidence" value="ECO:0007669"/>
    <property type="project" value="TreeGrafter"/>
</dbReference>
<dbReference type="GO" id="GO:0010032">
    <property type="term" value="P:meiotic chromosome condensation"/>
    <property type="evidence" value="ECO:0007669"/>
    <property type="project" value="TreeGrafter"/>
</dbReference>
<comment type="function">
    <text evidence="10">Regulatory subunit of the condensin complex, a complex required for conversion of interphase chromatin into mitotic-like condense chromosomes. The condensin complex probably introduces positive supercoils into relaxed DNA in the presence of type I topoisomerases and converts nicked DNA into positive knotted forms in the presence of type II topoisomerases.</text>
</comment>
<evidence type="ECO:0000313" key="15">
    <source>
        <dbReference type="Proteomes" id="UP001220324"/>
    </source>
</evidence>
<dbReference type="GO" id="GO:0051301">
    <property type="term" value="P:cell division"/>
    <property type="evidence" value="ECO:0007669"/>
    <property type="project" value="UniProtKB-KW"/>
</dbReference>
<dbReference type="EMBL" id="JAQIZZ010000006">
    <property type="protein sequence ID" value="KAJ5537941.1"/>
    <property type="molecule type" value="Genomic_DNA"/>
</dbReference>
<evidence type="ECO:0000256" key="8">
    <source>
        <dbReference type="ARBA" id="ARBA00023242"/>
    </source>
</evidence>
<dbReference type="GO" id="GO:0007076">
    <property type="term" value="P:mitotic chromosome condensation"/>
    <property type="evidence" value="ECO:0007669"/>
    <property type="project" value="InterPro"/>
</dbReference>
<dbReference type="InterPro" id="IPR032682">
    <property type="entry name" value="Cnd1_C"/>
</dbReference>
<dbReference type="GO" id="GO:0000796">
    <property type="term" value="C:condensin complex"/>
    <property type="evidence" value="ECO:0007669"/>
    <property type="project" value="TreeGrafter"/>
</dbReference>
<dbReference type="Gene3D" id="1.25.10.10">
    <property type="entry name" value="Leucine-rich Repeat Variant"/>
    <property type="match status" value="2"/>
</dbReference>
<dbReference type="PANTHER" id="PTHR14222">
    <property type="entry name" value="CONDENSIN"/>
    <property type="match status" value="1"/>
</dbReference>
<protein>
    <recommendedName>
        <fullName evidence="10">Condensin complex subunit 1</fullName>
    </recommendedName>
</protein>
<keyword evidence="8" id="KW-0539">Nucleus</keyword>
<keyword evidence="5 10" id="KW-0132">Cell division</keyword>
<evidence type="ECO:0000256" key="4">
    <source>
        <dbReference type="ARBA" id="ARBA00022454"/>
    </source>
</evidence>
<dbReference type="InterPro" id="IPR024324">
    <property type="entry name" value="Condensin_cplx_su1_N"/>
</dbReference>
<evidence type="ECO:0000256" key="7">
    <source>
        <dbReference type="ARBA" id="ARBA00023067"/>
    </source>
</evidence>
<dbReference type="InterPro" id="IPR016024">
    <property type="entry name" value="ARM-type_fold"/>
</dbReference>
<evidence type="ECO:0000256" key="2">
    <source>
        <dbReference type="ARBA" id="ARBA00004286"/>
    </source>
</evidence>
<organism evidence="14 15">
    <name type="scientific">Penicillium frequentans</name>
    <dbReference type="NCBI Taxonomy" id="3151616"/>
    <lineage>
        <taxon>Eukaryota</taxon>
        <taxon>Fungi</taxon>
        <taxon>Dikarya</taxon>
        <taxon>Ascomycota</taxon>
        <taxon>Pezizomycotina</taxon>
        <taxon>Eurotiomycetes</taxon>
        <taxon>Eurotiomycetidae</taxon>
        <taxon>Eurotiales</taxon>
        <taxon>Aspergillaceae</taxon>
        <taxon>Penicillium</taxon>
    </lineage>
</organism>
<evidence type="ECO:0000256" key="3">
    <source>
        <dbReference type="ARBA" id="ARBA00009606"/>
    </source>
</evidence>
<dbReference type="FunFam" id="1.25.10.10:FF:000920">
    <property type="entry name" value="Condensin complex subunit 1"/>
    <property type="match status" value="1"/>
</dbReference>
<evidence type="ECO:0000256" key="11">
    <source>
        <dbReference type="SAM" id="MobiDB-lite"/>
    </source>
</evidence>
<dbReference type="PIRSF" id="PIRSF017127">
    <property type="entry name" value="Condensin_D2"/>
    <property type="match status" value="1"/>
</dbReference>
<evidence type="ECO:0000256" key="9">
    <source>
        <dbReference type="ARBA" id="ARBA00023306"/>
    </source>
</evidence>
<gene>
    <name evidence="14" type="ORF">N7494_007420</name>
</gene>
<dbReference type="GO" id="GO:0005634">
    <property type="term" value="C:nucleus"/>
    <property type="evidence" value="ECO:0007669"/>
    <property type="project" value="UniProtKB-SubCell"/>
</dbReference>
<comment type="similarity">
    <text evidence="3 10">Belongs to the CND1 (condensin subunit 1) family.</text>
</comment>
<keyword evidence="7 10" id="KW-0226">DNA condensation</keyword>
<evidence type="ECO:0000259" key="12">
    <source>
        <dbReference type="Pfam" id="PF12717"/>
    </source>
</evidence>
<dbReference type="PANTHER" id="PTHR14222:SF2">
    <property type="entry name" value="CONDENSIN COMPLEX SUBUNIT 1"/>
    <property type="match status" value="1"/>
</dbReference>
<evidence type="ECO:0000313" key="14">
    <source>
        <dbReference type="EMBL" id="KAJ5537941.1"/>
    </source>
</evidence>
<dbReference type="Pfam" id="PF12922">
    <property type="entry name" value="Cnd1_N"/>
    <property type="match status" value="1"/>
</dbReference>
<dbReference type="GO" id="GO:0000779">
    <property type="term" value="C:condensed chromosome, centromeric region"/>
    <property type="evidence" value="ECO:0007669"/>
    <property type="project" value="TreeGrafter"/>
</dbReference>
<evidence type="ECO:0000256" key="1">
    <source>
        <dbReference type="ARBA" id="ARBA00004123"/>
    </source>
</evidence>
<dbReference type="InterPro" id="IPR007673">
    <property type="entry name" value="Condensin_cplx_su1"/>
</dbReference>
<dbReference type="AlphaFoldDB" id="A0AAD6GER6"/>
<keyword evidence="15" id="KW-1185">Reference proteome</keyword>
<keyword evidence="4" id="KW-0158">Chromosome</keyword>
<feature type="domain" description="Condensin complex subunit 1 C-terminal" evidence="12">
    <location>
        <begin position="1002"/>
        <end position="1162"/>
    </location>
</feature>
<accession>A0AAD6GER6</accession>
<dbReference type="Pfam" id="PF12717">
    <property type="entry name" value="Cnd1"/>
    <property type="match status" value="1"/>
</dbReference>
<keyword evidence="9 10" id="KW-0131">Cell cycle</keyword>
<dbReference type="FunFam" id="1.25.10.10:FF:000272">
    <property type="entry name" value="Condensin complex subunit 1"/>
    <property type="match status" value="1"/>
</dbReference>
<dbReference type="SUPFAM" id="SSF48371">
    <property type="entry name" value="ARM repeat"/>
    <property type="match status" value="1"/>
</dbReference>
<feature type="region of interest" description="Disordered" evidence="11">
    <location>
        <begin position="821"/>
        <end position="852"/>
    </location>
</feature>
<comment type="subcellular location">
    <subcellularLocation>
        <location evidence="2">Chromosome</location>
    </subcellularLocation>
    <subcellularLocation>
        <location evidence="1">Nucleus</location>
    </subcellularLocation>
</comment>
<comment type="caution">
    <text evidence="14">The sequence shown here is derived from an EMBL/GenBank/DDBJ whole genome shotgun (WGS) entry which is preliminary data.</text>
</comment>
<dbReference type="InterPro" id="IPR026971">
    <property type="entry name" value="CND1/NCAPD3"/>
</dbReference>
<feature type="domain" description="Condensin complex subunit 1 N-terminal" evidence="13">
    <location>
        <begin position="87"/>
        <end position="248"/>
    </location>
</feature>
<evidence type="ECO:0000256" key="5">
    <source>
        <dbReference type="ARBA" id="ARBA00022618"/>
    </source>
</evidence>
<evidence type="ECO:0000259" key="13">
    <source>
        <dbReference type="Pfam" id="PF12922"/>
    </source>
</evidence>
<evidence type="ECO:0000256" key="10">
    <source>
        <dbReference type="PIRNR" id="PIRNR017127"/>
    </source>
</evidence>
<reference evidence="14 15" key="1">
    <citation type="journal article" date="2023" name="IMA Fungus">
        <title>Comparative genomic study of the Penicillium genus elucidates a diverse pangenome and 15 lateral gene transfer events.</title>
        <authorList>
            <person name="Petersen C."/>
            <person name="Sorensen T."/>
            <person name="Nielsen M.R."/>
            <person name="Sondergaard T.E."/>
            <person name="Sorensen J.L."/>
            <person name="Fitzpatrick D.A."/>
            <person name="Frisvad J.C."/>
            <person name="Nielsen K.L."/>
        </authorList>
    </citation>
    <scope>NUCLEOTIDE SEQUENCE [LARGE SCALE GENOMIC DNA]</scope>
    <source>
        <strain evidence="14 15">IBT 35679</strain>
    </source>
</reference>
<feature type="region of interest" description="Disordered" evidence="11">
    <location>
        <begin position="148"/>
        <end position="168"/>
    </location>
</feature>
<keyword evidence="6 10" id="KW-0498">Mitosis</keyword>
<name>A0AAD6GER6_9EURO</name>
<dbReference type="InterPro" id="IPR011989">
    <property type="entry name" value="ARM-like"/>
</dbReference>
<dbReference type="Pfam" id="PF20168">
    <property type="entry name" value="PDS5"/>
    <property type="match status" value="1"/>
</dbReference>
<dbReference type="Proteomes" id="UP001220324">
    <property type="component" value="Unassembled WGS sequence"/>
</dbReference>
<sequence>MEDRIQFDINESLKYYLSDPSSLPTPEADPELLDCESDPDQLSPALIDNVLNPIVDAVAENPEALTRPLIYDSLQYLLKYTTFVPVKSLSKLLDLIVSGLSVEADIIHGDLESDEQDAIQHHKQLLEMYGFLLQWALSAVEVKAAEKPAESAPARRGGPKSKKSAKDGHWDWTPQIQISMETMCKVMKLKLGRIFLTTSDRDTFINLFTRTIYLILESEQRVKSMAIRMHAFKVLCIAVKHHGHAFGAQTSIVQSLTYFEHLSEPMAEFLHILAEQYDYPQLSDEILKELGNKEFNSNDTRGPKSVSAFIIKLSDLAPRLIIKQMTLLAKQLDSEAYTLRCAVIEVCGNLISDLSRQEEPSENYKTQINAFFDVLEERFLDINPYCRCRAIQVFMRICDLEQKFPKRRQRASELAARSLEDKSSNVRRNAIKLLSKLVATHPFSVMHGGQLSYKEWTERLDGVDAELNALRPPETPGFDADATQGVDPELLDEATQMPDDSPSKAPRMTEEEKEIAVQKAAEQAATSELLTRLQLTRKYYNEALRFIEVLHSGSTVVSQLLSSRNKSEVIEAMDFFVVLDAYKVETARSGIRRMLRLIWTKGNSDEGKGVQTHLIDCYKGLFFDAPDSFSPNDAANYIARNMISLTFGSTPAELTCLEQLLSTMMKAGHVSETVIAKLWQVYSVQKKEISKTQRRGSIIVLGMLALADPEVVVKEIEAMLRIGLGGLGRSDLVLAKYTCIALRRMVPGRQAKSKDIGIPKLANDHSVLIKLAAMLEIVSNSKEWYGVAEQAISAIYTLSKHPDVLCSDILRRKTRFVFQPHLQRPSSSHASVDEEDQRPGTASTDGLSSKPRPSSAALSQLLYVVGHIAIKQIVHLELCELDFKRRKAEQEKNKTTEAAAQKTADNADEDELDLIGGTTEDDFQDAMAHIRERELLYGENSLLAKFGPLVAEICANNNTYPDRDLQASATLCLAKLMCVSAEYCEKNLPLLITIMERSEDPIVRSNAVIALGDMAVCFNHLIDENTDFLYRRLNDDEASVKRTCLMTLTFLILAGQVKVKGQLGEMAKCLEDDDKKIADLARMFFTELATKDNAVYNHFVDMFSLLSAERNLEEVSLRRIVKFLIGFVEKEKHARQLADKLAARLPRCETERQWNDVAYALSLLPHKNEDITKTVTAGFTKVVSASA</sequence>
<evidence type="ECO:0000256" key="6">
    <source>
        <dbReference type="ARBA" id="ARBA00022776"/>
    </source>
</evidence>